<dbReference type="PANTHER" id="PTHR47837">
    <property type="entry name" value="GTP PYROPHOSPHOKINASE YJBM"/>
    <property type="match status" value="1"/>
</dbReference>
<reference evidence="2 3" key="1">
    <citation type="submission" date="2019-02" db="EMBL/GenBank/DDBJ databases">
        <title>Dyella amyloliquefaciens sp. nov., isolated from forest soil.</title>
        <authorList>
            <person name="Gao Z.-H."/>
            <person name="Qiu L.-H."/>
        </authorList>
    </citation>
    <scope>NUCLEOTIDE SEQUENCE [LARGE SCALE GENOMIC DNA]</scope>
    <source>
        <strain evidence="2 3">KACC 12747</strain>
    </source>
</reference>
<dbReference type="AlphaFoldDB" id="A0A4R0YZE6"/>
<dbReference type="SUPFAM" id="SSF81301">
    <property type="entry name" value="Nucleotidyltransferase"/>
    <property type="match status" value="1"/>
</dbReference>
<dbReference type="InterPro" id="IPR052366">
    <property type="entry name" value="GTP_Pyrophosphokinase"/>
</dbReference>
<dbReference type="RefSeq" id="WP_131150422.1">
    <property type="nucleotide sequence ID" value="NZ_SJTG01000001.1"/>
</dbReference>
<dbReference type="PANTHER" id="PTHR47837:SF1">
    <property type="entry name" value="GTP PYROPHOSPHOKINASE YJBM"/>
    <property type="match status" value="1"/>
</dbReference>
<dbReference type="GO" id="GO:0015969">
    <property type="term" value="P:guanosine tetraphosphate metabolic process"/>
    <property type="evidence" value="ECO:0007669"/>
    <property type="project" value="InterPro"/>
</dbReference>
<keyword evidence="3" id="KW-1185">Reference proteome</keyword>
<evidence type="ECO:0000313" key="2">
    <source>
        <dbReference type="EMBL" id="TCI12799.1"/>
    </source>
</evidence>
<sequence length="382" mass="44618">MNQGLWEFHMQWERPRYSRKVVRRAGKLLAFEDPVPFHIDVDGHIERAADLFRELNAQVVFNNWRSAHAYPLNTFKVTLRDRARRVDQEALTAQRLKRSPSIIAKLRRFENMDLARMQDIGGCRAIVRDIPAVYQLWHAFDTGRHRHILDDFKDYIEEPKEDGYRGIHLIYKYVGRGNGSVYNGLRIEVQLRTQIQHAWATAVETVDLFTRQAIKAGQGQVQWREFFCVASEAFSVLEHSEPMPMEERSRIKALLVDLSSQLDVFNRLHRYSEAVQLVEQIKEASQYLLELDLVNDELRVRGFTAKERDKAQKEYTEAEKRLGENGDVVLVSVENVNALRKAFPNYFADTTLFIATLDEVLAWESDEVNNLLIEWLSKRPEE</sequence>
<evidence type="ECO:0000259" key="1">
    <source>
        <dbReference type="SMART" id="SM00954"/>
    </source>
</evidence>
<protein>
    <submittedName>
        <fullName evidence="2">(P)ppGpp synthetase</fullName>
    </submittedName>
</protein>
<accession>A0A4R0YZE6</accession>
<dbReference type="EMBL" id="SJTG01000001">
    <property type="protein sequence ID" value="TCI12799.1"/>
    <property type="molecule type" value="Genomic_DNA"/>
</dbReference>
<comment type="caution">
    <text evidence="2">The sequence shown here is derived from an EMBL/GenBank/DDBJ whole genome shotgun (WGS) entry which is preliminary data.</text>
</comment>
<dbReference type="Pfam" id="PF04607">
    <property type="entry name" value="RelA_SpoT"/>
    <property type="match status" value="1"/>
</dbReference>
<dbReference type="InterPro" id="IPR007685">
    <property type="entry name" value="RelA_SpoT"/>
</dbReference>
<dbReference type="InterPro" id="IPR043519">
    <property type="entry name" value="NT_sf"/>
</dbReference>
<dbReference type="Proteomes" id="UP000291822">
    <property type="component" value="Unassembled WGS sequence"/>
</dbReference>
<organism evidence="2 3">
    <name type="scientific">Dyella soli</name>
    <dbReference type="NCBI Taxonomy" id="522319"/>
    <lineage>
        <taxon>Bacteria</taxon>
        <taxon>Pseudomonadati</taxon>
        <taxon>Pseudomonadota</taxon>
        <taxon>Gammaproteobacteria</taxon>
        <taxon>Lysobacterales</taxon>
        <taxon>Rhodanobacteraceae</taxon>
        <taxon>Dyella</taxon>
    </lineage>
</organism>
<evidence type="ECO:0000313" key="3">
    <source>
        <dbReference type="Proteomes" id="UP000291822"/>
    </source>
</evidence>
<gene>
    <name evidence="2" type="ORF">EZM97_05560</name>
</gene>
<dbReference type="SMART" id="SM00954">
    <property type="entry name" value="RelA_SpoT"/>
    <property type="match status" value="1"/>
</dbReference>
<name>A0A4R0YZE6_9GAMM</name>
<dbReference type="CDD" id="cd05399">
    <property type="entry name" value="NT_Rel-Spo_like"/>
    <property type="match status" value="1"/>
</dbReference>
<dbReference type="Gene3D" id="3.30.460.10">
    <property type="entry name" value="Beta Polymerase, domain 2"/>
    <property type="match status" value="1"/>
</dbReference>
<feature type="domain" description="RelA/SpoT" evidence="1">
    <location>
        <begin position="94"/>
        <end position="214"/>
    </location>
</feature>
<proteinExistence type="predicted"/>